<feature type="region of interest" description="Disordered" evidence="1">
    <location>
        <begin position="83"/>
        <end position="116"/>
    </location>
</feature>
<evidence type="ECO:0000256" key="1">
    <source>
        <dbReference type="SAM" id="MobiDB-lite"/>
    </source>
</evidence>
<sequence>MPNAKQLIISSLNLLGGSNVRGHAVLSLHCSLAKLNRSSGEDSSDGMGASARLRRRFGALFCVAKCFVDAICENYGERAEDEWRTRTQRAKANNNSRARKRTGSNPRSRRRRKRKKIRISVYKSAANRGRARLILSKSRESIGRESHMQKIAKIDVDVFLVCSVVARTTSSRRV</sequence>
<comment type="caution">
    <text evidence="2">The sequence shown here is derived from an EMBL/GenBank/DDBJ whole genome shotgun (WGS) entry which is preliminary data.</text>
</comment>
<evidence type="ECO:0000313" key="2">
    <source>
        <dbReference type="EMBL" id="TKR81340.1"/>
    </source>
</evidence>
<reference evidence="2" key="1">
    <citation type="submission" date="2013-11" db="EMBL/GenBank/DDBJ databases">
        <authorList>
            <person name="Sternberg P."/>
            <person name="Dillman A."/>
            <person name="Macchietto M."/>
        </authorList>
    </citation>
    <scope>NUCLEOTIDE SEQUENCE</scope>
    <source>
        <strain evidence="2">ALL</strain>
    </source>
</reference>
<reference evidence="2" key="2">
    <citation type="journal article" date="2015" name="Genome Biol.">
        <title>Comparative genomics of Steinernema reveals deeply conserved gene regulatory networks.</title>
        <authorList>
            <person name="Dillman A.R."/>
            <person name="Macchietto M."/>
            <person name="Porter C.F."/>
            <person name="Rogers A."/>
            <person name="Williams B."/>
            <person name="Antoshechkin I."/>
            <person name="Lee M.M."/>
            <person name="Goodwin Z."/>
            <person name="Lu X."/>
            <person name="Lewis E.E."/>
            <person name="Goodrich-Blair H."/>
            <person name="Stock S.P."/>
            <person name="Adams B.J."/>
            <person name="Sternberg P.W."/>
            <person name="Mortazavi A."/>
        </authorList>
    </citation>
    <scope>NUCLEOTIDE SEQUENCE [LARGE SCALE GENOMIC DNA]</scope>
    <source>
        <strain evidence="2">ALL</strain>
    </source>
</reference>
<dbReference type="AlphaFoldDB" id="A0A4U5NFA2"/>
<protein>
    <submittedName>
        <fullName evidence="2">Uncharacterized protein</fullName>
    </submittedName>
</protein>
<feature type="compositionally biased region" description="Basic residues" evidence="1">
    <location>
        <begin position="97"/>
        <end position="116"/>
    </location>
</feature>
<organism evidence="2">
    <name type="scientific">Steinernema carpocapsae</name>
    <name type="common">Entomopathogenic nematode</name>
    <dbReference type="NCBI Taxonomy" id="34508"/>
    <lineage>
        <taxon>Eukaryota</taxon>
        <taxon>Metazoa</taxon>
        <taxon>Ecdysozoa</taxon>
        <taxon>Nematoda</taxon>
        <taxon>Chromadorea</taxon>
        <taxon>Rhabditida</taxon>
        <taxon>Tylenchina</taxon>
        <taxon>Panagrolaimomorpha</taxon>
        <taxon>Strongyloidoidea</taxon>
        <taxon>Steinernematidae</taxon>
        <taxon>Steinernema</taxon>
    </lineage>
</organism>
<proteinExistence type="predicted"/>
<accession>A0A4U5NFA2</accession>
<name>A0A4U5NFA2_STECR</name>
<reference evidence="2" key="3">
    <citation type="journal article" date="2019" name="G3 (Bethesda)">
        <title>Hybrid Assembly of the Genome of the Entomopathogenic Nematode Steinernema carpocapsae Identifies the X-Chromosome.</title>
        <authorList>
            <person name="Serra L."/>
            <person name="Macchietto M."/>
            <person name="Macias-Munoz A."/>
            <person name="McGill C.J."/>
            <person name="Rodriguez I.M."/>
            <person name="Rodriguez B."/>
            <person name="Murad R."/>
            <person name="Mortazavi A."/>
        </authorList>
    </citation>
    <scope>NUCLEOTIDE SEQUENCE</scope>
    <source>
        <strain evidence="2">ALL</strain>
    </source>
</reference>
<dbReference type="EMBL" id="AZBU02000004">
    <property type="protein sequence ID" value="TKR81340.1"/>
    <property type="molecule type" value="Genomic_DNA"/>
</dbReference>
<gene>
    <name evidence="2" type="ORF">L596_015223</name>
</gene>